<dbReference type="EMBL" id="QJVJ01000007">
    <property type="protein sequence ID" value="PYI53610.1"/>
    <property type="molecule type" value="Genomic_DNA"/>
</dbReference>
<dbReference type="Proteomes" id="UP000247476">
    <property type="component" value="Unassembled WGS sequence"/>
</dbReference>
<organism evidence="2 3">
    <name type="scientific">Paenibacillus flagellatus</name>
    <dbReference type="NCBI Taxonomy" id="2211139"/>
    <lineage>
        <taxon>Bacteria</taxon>
        <taxon>Bacillati</taxon>
        <taxon>Bacillota</taxon>
        <taxon>Bacilli</taxon>
        <taxon>Bacillales</taxon>
        <taxon>Paenibacillaceae</taxon>
        <taxon>Paenibacillus</taxon>
    </lineage>
</organism>
<proteinExistence type="predicted"/>
<dbReference type="AlphaFoldDB" id="A0A2V5KH28"/>
<dbReference type="Pfam" id="PF01547">
    <property type="entry name" value="SBP_bac_1"/>
    <property type="match status" value="1"/>
</dbReference>
<name>A0A2V5KH28_9BACL</name>
<protein>
    <submittedName>
        <fullName evidence="2">ABC transporter substrate-binding protein</fullName>
    </submittedName>
</protein>
<keyword evidence="3" id="KW-1185">Reference proteome</keyword>
<dbReference type="InterPro" id="IPR050490">
    <property type="entry name" value="Bact_solute-bd_prot1"/>
</dbReference>
<dbReference type="OrthoDB" id="9808332at2"/>
<dbReference type="PANTHER" id="PTHR43649">
    <property type="entry name" value="ARABINOSE-BINDING PROTEIN-RELATED"/>
    <property type="match status" value="1"/>
</dbReference>
<evidence type="ECO:0000256" key="1">
    <source>
        <dbReference type="SAM" id="SignalP"/>
    </source>
</evidence>
<feature type="signal peptide" evidence="1">
    <location>
        <begin position="1"/>
        <end position="20"/>
    </location>
</feature>
<evidence type="ECO:0000313" key="3">
    <source>
        <dbReference type="Proteomes" id="UP000247476"/>
    </source>
</evidence>
<comment type="caution">
    <text evidence="2">The sequence shown here is derived from an EMBL/GenBank/DDBJ whole genome shotgun (WGS) entry which is preliminary data.</text>
</comment>
<evidence type="ECO:0000313" key="2">
    <source>
        <dbReference type="EMBL" id="PYI53610.1"/>
    </source>
</evidence>
<gene>
    <name evidence="2" type="ORF">DLM86_17300</name>
</gene>
<dbReference type="Gene3D" id="3.40.190.10">
    <property type="entry name" value="Periplasmic binding protein-like II"/>
    <property type="match status" value="2"/>
</dbReference>
<reference evidence="2 3" key="1">
    <citation type="submission" date="2018-05" db="EMBL/GenBank/DDBJ databases">
        <title>Paenibacillus flagellatus sp. nov., isolated from selenium mineral soil.</title>
        <authorList>
            <person name="Dai X."/>
        </authorList>
    </citation>
    <scope>NUCLEOTIDE SEQUENCE [LARGE SCALE GENOMIC DNA]</scope>
    <source>
        <strain evidence="2 3">DXL2</strain>
    </source>
</reference>
<dbReference type="PANTHER" id="PTHR43649:SF12">
    <property type="entry name" value="DIACETYLCHITOBIOSE BINDING PROTEIN DASA"/>
    <property type="match status" value="1"/>
</dbReference>
<keyword evidence="1" id="KW-0732">Signal</keyword>
<dbReference type="CDD" id="cd14748">
    <property type="entry name" value="PBP2_UgpB"/>
    <property type="match status" value="1"/>
</dbReference>
<feature type="chain" id="PRO_5039454109" evidence="1">
    <location>
        <begin position="21"/>
        <end position="445"/>
    </location>
</feature>
<accession>A0A2V5KH28</accession>
<dbReference type="PROSITE" id="PS51257">
    <property type="entry name" value="PROKAR_LIPOPROTEIN"/>
    <property type="match status" value="1"/>
</dbReference>
<dbReference type="SUPFAM" id="SSF53850">
    <property type="entry name" value="Periplasmic binding protein-like II"/>
    <property type="match status" value="1"/>
</dbReference>
<dbReference type="InterPro" id="IPR006059">
    <property type="entry name" value="SBP"/>
</dbReference>
<sequence>MKKALGATLTVVLGAGMVLTACGGKDENNGAAGTNTGTNTDSGKSGQVVELDFWTFWGSEQRRPVIEKMIDDFNKSQDKIKVKHTYYPFGDIWTKELAAVAAGNPPDVIINDINATAIRAEKKQNTNIQQYLAKDQSVKDRFFPELWNTVLYKNEAYALPFNTDTRMMFYNKKMFREAGLDPEKFPNTWAELEEAAKKLDKKQGDKYLQMGFSPQYGGFDWGSIAMNFDGGRNWFDKDGKPVINAPAKLEAMNYVLANADRIGQKNLDAFKAEFGSKQANPFIAGKVAIWPNNTTFYTEIRDYGQGLEYGIAPIPELKEGSGHWSIGGGFVIEIPAGAKHPAESYEFMKFMTDTAAQKYWAEKNFDNVANIKAANDPDLVKNPVYKAAVDNMKWTKVFPTPLNAPDFTKLIDPQRDAAILKKIGAKEALDKAQADVENLIKQNTK</sequence>